<name>A0ABS5ZPZ1_9PROT</name>
<organism evidence="1 2">
    <name type="scientific">Acidithiobacillus concretivorus</name>
    <dbReference type="NCBI Taxonomy" id="3063952"/>
    <lineage>
        <taxon>Bacteria</taxon>
        <taxon>Pseudomonadati</taxon>
        <taxon>Pseudomonadota</taxon>
        <taxon>Acidithiobacillia</taxon>
        <taxon>Acidithiobacillales</taxon>
        <taxon>Acidithiobacillaceae</taxon>
        <taxon>Acidithiobacillus</taxon>
    </lineage>
</organism>
<dbReference type="EMBL" id="JABELD010000056">
    <property type="protein sequence ID" value="MBU2738741.1"/>
    <property type="molecule type" value="Genomic_DNA"/>
</dbReference>
<accession>A0ABS5ZPZ1</accession>
<dbReference type="SUPFAM" id="SSF55248">
    <property type="entry name" value="PCD-like"/>
    <property type="match status" value="1"/>
</dbReference>
<evidence type="ECO:0008006" key="3">
    <source>
        <dbReference type="Google" id="ProtNLM"/>
    </source>
</evidence>
<evidence type="ECO:0000313" key="2">
    <source>
        <dbReference type="Proteomes" id="UP001197028"/>
    </source>
</evidence>
<reference evidence="1 2" key="1">
    <citation type="journal article" date="2021" name="ISME J.">
        <title>Genomic evolution of the class Acidithiobacillia: deep-branching Proteobacteria living in extreme acidic conditions.</title>
        <authorList>
            <person name="Moya-Beltran A."/>
            <person name="Beard S."/>
            <person name="Rojas-Villalobos C."/>
            <person name="Issotta F."/>
            <person name="Gallardo Y."/>
            <person name="Ulloa R."/>
            <person name="Giaveno A."/>
            <person name="Degli Esposti M."/>
            <person name="Johnson D.B."/>
            <person name="Quatrini R."/>
        </authorList>
    </citation>
    <scope>NUCLEOTIDE SEQUENCE [LARGE SCALE GENOMIC DNA]</scope>
    <source>
        <strain evidence="1 2">ATCC 19703</strain>
    </source>
</reference>
<protein>
    <recommendedName>
        <fullName evidence="3">4a-hydroxytetrahydrobiopterin dehydratase</fullName>
    </recommendedName>
</protein>
<gene>
    <name evidence="1" type="ORF">HJG40_08065</name>
</gene>
<proteinExistence type="predicted"/>
<keyword evidence="2" id="KW-1185">Reference proteome</keyword>
<evidence type="ECO:0000313" key="1">
    <source>
        <dbReference type="EMBL" id="MBU2738741.1"/>
    </source>
</evidence>
<dbReference type="Gene3D" id="3.30.1360.20">
    <property type="entry name" value="Transcriptional coactivator/pterin dehydratase"/>
    <property type="match status" value="1"/>
</dbReference>
<dbReference type="InterPro" id="IPR036428">
    <property type="entry name" value="PCD_sf"/>
</dbReference>
<dbReference type="Proteomes" id="UP001197028">
    <property type="component" value="Unassembled WGS sequence"/>
</dbReference>
<sequence>MFVNQDLQDLQAPEGWEIQRRPLGWSKRFEFADYAQTRQFLDLLTELSEKLGYYPNLNFAKTYVVIAIQFEGDAVESERAAFAAAAELCAGQARESR</sequence>
<comment type="caution">
    <text evidence="1">The sequence shown here is derived from an EMBL/GenBank/DDBJ whole genome shotgun (WGS) entry which is preliminary data.</text>
</comment>